<dbReference type="InterPro" id="IPR023393">
    <property type="entry name" value="START-like_dom_sf"/>
</dbReference>
<evidence type="ECO:0000313" key="1">
    <source>
        <dbReference type="EMBL" id="ATX75887.1"/>
    </source>
</evidence>
<protein>
    <submittedName>
        <fullName evidence="1">Polyketide cyclase/dehydrase</fullName>
    </submittedName>
</protein>
<organism evidence="1 2">
    <name type="scientific">Reinekea forsetii</name>
    <dbReference type="NCBI Taxonomy" id="1336806"/>
    <lineage>
        <taxon>Bacteria</taxon>
        <taxon>Pseudomonadati</taxon>
        <taxon>Pseudomonadota</taxon>
        <taxon>Gammaproteobacteria</taxon>
        <taxon>Oceanospirillales</taxon>
        <taxon>Saccharospirillaceae</taxon>
        <taxon>Reinekea</taxon>
    </lineage>
</organism>
<dbReference type="EMBL" id="CP011797">
    <property type="protein sequence ID" value="ATX75887.1"/>
    <property type="molecule type" value="Genomic_DNA"/>
</dbReference>
<proteinExistence type="predicted"/>
<dbReference type="AlphaFoldDB" id="A0A2K8KM11"/>
<reference evidence="1 2" key="1">
    <citation type="journal article" date="2017" name="Environ. Microbiol.">
        <title>Genomic and physiological analyses of 'Reinekea forsetii' reveal a versatile opportunistic lifestyle during spring algae blooms.</title>
        <authorList>
            <person name="Avci B."/>
            <person name="Hahnke R.L."/>
            <person name="Chafee M."/>
            <person name="Fischer T."/>
            <person name="Gruber-Vodicka H."/>
            <person name="Tegetmeyer H.E."/>
            <person name="Harder J."/>
            <person name="Fuchs B.M."/>
            <person name="Amann R.I."/>
            <person name="Teeling H."/>
        </authorList>
    </citation>
    <scope>NUCLEOTIDE SEQUENCE [LARGE SCALE GENOMIC DNA]</scope>
    <source>
        <strain evidence="1 2">Hel1_31_D35</strain>
    </source>
</reference>
<name>A0A2K8KM11_9GAMM</name>
<dbReference type="Proteomes" id="UP000229757">
    <property type="component" value="Chromosome"/>
</dbReference>
<keyword evidence="2" id="KW-1185">Reference proteome</keyword>
<dbReference type="OrthoDB" id="4773254at2"/>
<dbReference type="Gene3D" id="3.30.530.20">
    <property type="match status" value="1"/>
</dbReference>
<dbReference type="RefSeq" id="WP_100256266.1">
    <property type="nucleotide sequence ID" value="NZ_CP011797.1"/>
</dbReference>
<evidence type="ECO:0000313" key="2">
    <source>
        <dbReference type="Proteomes" id="UP000229757"/>
    </source>
</evidence>
<dbReference type="SUPFAM" id="SSF55961">
    <property type="entry name" value="Bet v1-like"/>
    <property type="match status" value="1"/>
</dbReference>
<accession>A0A2K8KM11</accession>
<sequence>MHASVSINIAQPKAVVWQAICDIEHSNTMISAILAIDILDQPSEGLIGLKWRETRKMFGKEATEVMWVTEAEENHHYTTRAENHGAVYISRLSLVDLPTEPKADSTDESTSMTQLTMTFTTESQSRLGKIMASCMGFLMKGSMQKMLQQDLVDIKNHLEQA</sequence>
<dbReference type="KEGG" id="rfo:REIFOR_00719"/>
<gene>
    <name evidence="1" type="ORF">REIFOR_00719</name>
</gene>